<dbReference type="Pfam" id="PF11848">
    <property type="entry name" value="DUF3368"/>
    <property type="match status" value="1"/>
</dbReference>
<name>A0A8J3W6C8_9ACTN</name>
<accession>A0A8J3W6C8</accession>
<dbReference type="EMBL" id="BOOH01000039">
    <property type="protein sequence ID" value="GIH78349.1"/>
    <property type="molecule type" value="Genomic_DNA"/>
</dbReference>
<dbReference type="Proteomes" id="UP000616724">
    <property type="component" value="Unassembled WGS sequence"/>
</dbReference>
<dbReference type="InterPro" id="IPR021799">
    <property type="entry name" value="PIN-like_prokaryotic"/>
</dbReference>
<keyword evidence="2" id="KW-1185">Reference proteome</keyword>
<organism evidence="1 2">
    <name type="scientific">Planobispora longispora</name>
    <dbReference type="NCBI Taxonomy" id="28887"/>
    <lineage>
        <taxon>Bacteria</taxon>
        <taxon>Bacillati</taxon>
        <taxon>Actinomycetota</taxon>
        <taxon>Actinomycetes</taxon>
        <taxon>Streptosporangiales</taxon>
        <taxon>Streptosporangiaceae</taxon>
        <taxon>Planobispora</taxon>
    </lineage>
</organism>
<proteinExistence type="predicted"/>
<dbReference type="AlphaFoldDB" id="A0A8J3W6C8"/>
<reference evidence="1 2" key="1">
    <citation type="submission" date="2021-01" db="EMBL/GenBank/DDBJ databases">
        <title>Whole genome shotgun sequence of Planobispora longispora NBRC 13918.</title>
        <authorList>
            <person name="Komaki H."/>
            <person name="Tamura T."/>
        </authorList>
    </citation>
    <scope>NUCLEOTIDE SEQUENCE [LARGE SCALE GENOMIC DNA]</scope>
    <source>
        <strain evidence="1 2">NBRC 13918</strain>
    </source>
</reference>
<evidence type="ECO:0000313" key="1">
    <source>
        <dbReference type="EMBL" id="GIH78349.1"/>
    </source>
</evidence>
<evidence type="ECO:0000313" key="2">
    <source>
        <dbReference type="Proteomes" id="UP000616724"/>
    </source>
</evidence>
<evidence type="ECO:0008006" key="3">
    <source>
        <dbReference type="Google" id="ProtNLM"/>
    </source>
</evidence>
<comment type="caution">
    <text evidence="1">The sequence shown here is derived from an EMBL/GenBank/DDBJ whole genome shotgun (WGS) entry which is preliminary data.</text>
</comment>
<gene>
    <name evidence="1" type="ORF">Plo01_47780</name>
</gene>
<protein>
    <recommendedName>
        <fullName evidence="3">PIN domain-containing protein</fullName>
    </recommendedName>
</protein>
<sequence length="206" mass="22973">MIDATSDPNPSAKDRSKLAVVTDTGPLLCFGHIPTGVRMFRDRYYERICWPQAVARELERHCRRFGAVGDAAKQWTPRVIRFLGDPVVIEKHQDIADMHSRVQNMMPEDRRDGREGMDQGEAEVLVIARNEKRAMLCNEQWARRVADQLSIANFCAADIIAAEVQGGKLTAAQGFAHLRAMSTSGIDHGGRVRGPLDLTQWPTPAP</sequence>